<gene>
    <name evidence="4" type="ORF">SLS63_005927</name>
</gene>
<dbReference type="PROSITE" id="PS51762">
    <property type="entry name" value="GH16_2"/>
    <property type="match status" value="1"/>
</dbReference>
<feature type="region of interest" description="Disordered" evidence="1">
    <location>
        <begin position="1"/>
        <end position="87"/>
    </location>
</feature>
<dbReference type="Pfam" id="PF00722">
    <property type="entry name" value="Glyco_hydro_16"/>
    <property type="match status" value="1"/>
</dbReference>
<keyword evidence="2" id="KW-1133">Transmembrane helix</keyword>
<dbReference type="InterPro" id="IPR000757">
    <property type="entry name" value="Beta-glucanase-like"/>
</dbReference>
<accession>A0ABR1P995</accession>
<dbReference type="EMBL" id="JAKNSF020000027">
    <property type="protein sequence ID" value="KAK7729868.1"/>
    <property type="molecule type" value="Genomic_DNA"/>
</dbReference>
<feature type="transmembrane region" description="Helical" evidence="2">
    <location>
        <begin position="114"/>
        <end position="135"/>
    </location>
</feature>
<keyword evidence="2" id="KW-0472">Membrane</keyword>
<comment type="caution">
    <text evidence="4">The sequence shown here is derived from an EMBL/GenBank/DDBJ whole genome shotgun (WGS) entry which is preliminary data.</text>
</comment>
<evidence type="ECO:0000313" key="5">
    <source>
        <dbReference type="Proteomes" id="UP001430848"/>
    </source>
</evidence>
<dbReference type="PANTHER" id="PTHR10963:SF62">
    <property type="entry name" value="GLUCAN 1,3-BETA-GLUCOSIDASE"/>
    <property type="match status" value="1"/>
</dbReference>
<protein>
    <recommendedName>
        <fullName evidence="3">GH16 domain-containing protein</fullName>
    </recommendedName>
</protein>
<proteinExistence type="predicted"/>
<keyword evidence="2" id="KW-0812">Transmembrane</keyword>
<organism evidence="4 5">
    <name type="scientific">Diaporthe eres</name>
    <name type="common">Phomopsis oblonga</name>
    <dbReference type="NCBI Taxonomy" id="83184"/>
    <lineage>
        <taxon>Eukaryota</taxon>
        <taxon>Fungi</taxon>
        <taxon>Dikarya</taxon>
        <taxon>Ascomycota</taxon>
        <taxon>Pezizomycotina</taxon>
        <taxon>Sordariomycetes</taxon>
        <taxon>Sordariomycetidae</taxon>
        <taxon>Diaporthales</taxon>
        <taxon>Diaporthaceae</taxon>
        <taxon>Diaporthe</taxon>
        <taxon>Diaporthe eres species complex</taxon>
    </lineage>
</organism>
<dbReference type="PANTHER" id="PTHR10963">
    <property type="entry name" value="GLYCOSYL HYDROLASE-RELATED"/>
    <property type="match status" value="1"/>
</dbReference>
<evidence type="ECO:0000256" key="1">
    <source>
        <dbReference type="SAM" id="MobiDB-lite"/>
    </source>
</evidence>
<evidence type="ECO:0000256" key="2">
    <source>
        <dbReference type="SAM" id="Phobius"/>
    </source>
</evidence>
<keyword evidence="5" id="KW-1185">Reference proteome</keyword>
<dbReference type="SUPFAM" id="SSF49899">
    <property type="entry name" value="Concanavalin A-like lectins/glucanases"/>
    <property type="match status" value="1"/>
</dbReference>
<feature type="compositionally biased region" description="Polar residues" evidence="1">
    <location>
        <begin position="1"/>
        <end position="11"/>
    </location>
</feature>
<dbReference type="InterPro" id="IPR013320">
    <property type="entry name" value="ConA-like_dom_sf"/>
</dbReference>
<evidence type="ECO:0000259" key="3">
    <source>
        <dbReference type="PROSITE" id="PS51762"/>
    </source>
</evidence>
<name>A0ABR1P995_DIAER</name>
<dbReference type="InterPro" id="IPR050546">
    <property type="entry name" value="Glycosyl_Hydrlase_16"/>
</dbReference>
<sequence length="480" mass="54466">MDSPFSHNYATQRRRPRPTRTSSSKAKAPADVSASASAEDPFTDHSVKSAQPATDPFANSQHLPKSASALSDSTAPSGNDHRPGRARYFHSRRVRKDEVIKPWVKEPRDPAEKWIEIIPLIGLVVGIAIAGVLIWDGLRNVVDHKYCPVLIDDFSSGIIDPNTWNPEIQLGGYGNGEFEETTDEDKNLYVKDGRLFLEATLQDEDMINKEYTRDVRGRCTSDDYYKCVKSTSTQPGNSSIVPPVVSARINTKNKKQIKYGRVEVVAKMPKGDWLWPAIWMMPANDTYGPWPASGEIDIAETRGNNHTYSQGGDNVIASTLHWGPEHATDRWWQTSKKRTARHSVYSEGFNTFGLEWSEKYIFTYINNRLMMVMYTPFAKPMWKRGKFPPANSNGTALIDPWSQTDRDNTPFDQEFYLILNLAVGGTNGWFKDGKNGKPWLDTSKNAPKEFWEARDQWKPTWTQPYMEVKKVTMLQECDGK</sequence>
<dbReference type="Gene3D" id="2.60.120.200">
    <property type="match status" value="1"/>
</dbReference>
<dbReference type="Proteomes" id="UP001430848">
    <property type="component" value="Unassembled WGS sequence"/>
</dbReference>
<feature type="compositionally biased region" description="Polar residues" evidence="1">
    <location>
        <begin position="48"/>
        <end position="77"/>
    </location>
</feature>
<reference evidence="4 5" key="1">
    <citation type="submission" date="2024-02" db="EMBL/GenBank/DDBJ databases">
        <title>De novo assembly and annotation of 12 fungi associated with fruit tree decline syndrome in Ontario, Canada.</title>
        <authorList>
            <person name="Sulman M."/>
            <person name="Ellouze W."/>
            <person name="Ilyukhin E."/>
        </authorList>
    </citation>
    <scope>NUCLEOTIDE SEQUENCE [LARGE SCALE GENOMIC DNA]</scope>
    <source>
        <strain evidence="4 5">M169</strain>
    </source>
</reference>
<evidence type="ECO:0000313" key="4">
    <source>
        <dbReference type="EMBL" id="KAK7729868.1"/>
    </source>
</evidence>
<feature type="domain" description="GH16" evidence="3">
    <location>
        <begin position="133"/>
        <end position="479"/>
    </location>
</feature>